<organism evidence="2 3">
    <name type="scientific">Polypedilum vanderplanki</name>
    <name type="common">Sleeping chironomid midge</name>
    <dbReference type="NCBI Taxonomy" id="319348"/>
    <lineage>
        <taxon>Eukaryota</taxon>
        <taxon>Metazoa</taxon>
        <taxon>Ecdysozoa</taxon>
        <taxon>Arthropoda</taxon>
        <taxon>Hexapoda</taxon>
        <taxon>Insecta</taxon>
        <taxon>Pterygota</taxon>
        <taxon>Neoptera</taxon>
        <taxon>Endopterygota</taxon>
        <taxon>Diptera</taxon>
        <taxon>Nematocera</taxon>
        <taxon>Chironomoidea</taxon>
        <taxon>Chironomidae</taxon>
        <taxon>Chironominae</taxon>
        <taxon>Polypedilum</taxon>
        <taxon>Polypedilum</taxon>
    </lineage>
</organism>
<gene>
    <name evidence="2" type="ORF">PVAND_013232</name>
</gene>
<name>A0A9J6CP15_POLVA</name>
<dbReference type="EMBL" id="JADBJN010000001">
    <property type="protein sequence ID" value="KAG5683977.1"/>
    <property type="molecule type" value="Genomic_DNA"/>
</dbReference>
<keyword evidence="1" id="KW-0732">Signal</keyword>
<keyword evidence="3" id="KW-1185">Reference proteome</keyword>
<sequence length="164" mass="17086">MKSCLLFIVLFALCCGSFARTIALLSKNDKPVAAFLPETKHTPVTRIKRQFGFGPFGQSSAQANANAFNNYFGPNGFGSSNALAGAQSFNSASPYGNFGAAASNSAGQNFNCAFTGCSGNANFAGSQSYNLPNGHKLSLAYGNGFNFAPGQAPKYSNSNSISYV</sequence>
<feature type="chain" id="PRO_5039930182" evidence="1">
    <location>
        <begin position="20"/>
        <end position="164"/>
    </location>
</feature>
<accession>A0A9J6CP15</accession>
<comment type="caution">
    <text evidence="2">The sequence shown here is derived from an EMBL/GenBank/DDBJ whole genome shotgun (WGS) entry which is preliminary data.</text>
</comment>
<dbReference type="AlphaFoldDB" id="A0A9J6CP15"/>
<evidence type="ECO:0000313" key="3">
    <source>
        <dbReference type="Proteomes" id="UP001107558"/>
    </source>
</evidence>
<protein>
    <submittedName>
        <fullName evidence="2">Uncharacterized protein</fullName>
    </submittedName>
</protein>
<evidence type="ECO:0000313" key="2">
    <source>
        <dbReference type="EMBL" id="KAG5683977.1"/>
    </source>
</evidence>
<dbReference type="Proteomes" id="UP001107558">
    <property type="component" value="Chromosome 1"/>
</dbReference>
<evidence type="ECO:0000256" key="1">
    <source>
        <dbReference type="SAM" id="SignalP"/>
    </source>
</evidence>
<dbReference type="OrthoDB" id="6629392at2759"/>
<proteinExistence type="predicted"/>
<feature type="signal peptide" evidence="1">
    <location>
        <begin position="1"/>
        <end position="19"/>
    </location>
</feature>
<reference evidence="2" key="1">
    <citation type="submission" date="2021-03" db="EMBL/GenBank/DDBJ databases">
        <title>Chromosome level genome of the anhydrobiotic midge Polypedilum vanderplanki.</title>
        <authorList>
            <person name="Yoshida Y."/>
            <person name="Kikawada T."/>
            <person name="Gusev O."/>
        </authorList>
    </citation>
    <scope>NUCLEOTIDE SEQUENCE</scope>
    <source>
        <strain evidence="2">NIAS01</strain>
        <tissue evidence="2">Whole body or cell culture</tissue>
    </source>
</reference>